<accession>A0A9E6PGW3</accession>
<evidence type="ECO:0000313" key="1">
    <source>
        <dbReference type="EMBL" id="QXI26253.1"/>
    </source>
</evidence>
<organism evidence="1 2">
    <name type="scientific">Pseudomonas vanderleydeniana</name>
    <dbReference type="NCBI Taxonomy" id="2745495"/>
    <lineage>
        <taxon>Bacteria</taxon>
        <taxon>Pseudomonadati</taxon>
        <taxon>Pseudomonadota</taxon>
        <taxon>Gammaproteobacteria</taxon>
        <taxon>Pseudomonadales</taxon>
        <taxon>Pseudomonadaceae</taxon>
        <taxon>Pseudomonas</taxon>
    </lineage>
</organism>
<dbReference type="EMBL" id="CP077093">
    <property type="protein sequence ID" value="QXI26253.1"/>
    <property type="molecule type" value="Genomic_DNA"/>
</dbReference>
<protein>
    <submittedName>
        <fullName evidence="1">DUF2857 domain-containing protein</fullName>
    </submittedName>
</protein>
<name>A0A9E6PGW3_9PSED</name>
<dbReference type="Proteomes" id="UP000634530">
    <property type="component" value="Chromosome"/>
</dbReference>
<proteinExistence type="predicted"/>
<dbReference type="InterPro" id="IPR021364">
    <property type="entry name" value="DUF2857"/>
</dbReference>
<keyword evidence="2" id="KW-1185">Reference proteome</keyword>
<reference evidence="1 2" key="1">
    <citation type="journal article" date="2020" name="Microorganisms">
        <title>Reliable Identification of Environmental Pseudomonas Isolates Using the rpoD Gene.</title>
        <authorList>
            <consortium name="The Broad Institute Genome Sequencing Platform"/>
            <person name="Girard L."/>
            <person name="Lood C."/>
            <person name="Rokni-Zadeh H."/>
            <person name="van Noort V."/>
            <person name="Lavigne R."/>
            <person name="De Mot R."/>
        </authorList>
    </citation>
    <scope>NUCLEOTIDE SEQUENCE [LARGE SCALE GENOMIC DNA]</scope>
    <source>
        <strain evidence="1 2">RW8P3</strain>
    </source>
</reference>
<dbReference type="Pfam" id="PF11198">
    <property type="entry name" value="DUF2857"/>
    <property type="match status" value="1"/>
</dbReference>
<gene>
    <name evidence="1" type="ORF">HU752_020100</name>
</gene>
<evidence type="ECO:0000313" key="2">
    <source>
        <dbReference type="Proteomes" id="UP000634530"/>
    </source>
</evidence>
<dbReference type="RefSeq" id="WP_186689314.1">
    <property type="nucleotide sequence ID" value="NZ_CP077093.1"/>
</dbReference>
<dbReference type="KEGG" id="pvw:HU752_020100"/>
<reference evidence="1 2" key="2">
    <citation type="journal article" date="2021" name="Microorganisms">
        <title>The Ever-Expanding Pseudomonas Genus: Description of 43 New Species and Partition of the Pseudomonas putida Group.</title>
        <authorList>
            <person name="Girard L."/>
            <person name="Lood C."/>
            <person name="Hofte M."/>
            <person name="Vandamme P."/>
            <person name="Rokni-Zadeh H."/>
            <person name="van Noort V."/>
            <person name="Lavigne R."/>
            <person name="De Mot R."/>
        </authorList>
    </citation>
    <scope>NUCLEOTIDE SEQUENCE [LARGE SCALE GENOMIC DNA]</scope>
    <source>
        <strain evidence="1 2">RW8P3</strain>
    </source>
</reference>
<dbReference type="AlphaFoldDB" id="A0A9E6PGW3"/>
<sequence length="183" mass="20897">MHPLNMAAAFQIMSNIKNGQLRHCLAMGFDEKDLSTLSDPRYMGALANSPVPWFKLLIDGEVVHRLLAHVRDGDEEALISRAISLGASASMIQELFGLPPKEVAVRRNMLGLEYRKGRWPLIGHEEEMRLWNHWQRISKEQGTDIQNPHSMLHAAMLMTECEPALNLTMVWTQVQRWMADDLL</sequence>